<protein>
    <submittedName>
        <fullName evidence="9">M48 family metalloprotease</fullName>
        <ecNumber evidence="9">3.4.24.-</ecNumber>
    </submittedName>
</protein>
<keyword evidence="2" id="KW-0479">Metal-binding</keyword>
<organism evidence="9 10">
    <name type="scientific">Natronomicrosphaera hydrolytica</name>
    <dbReference type="NCBI Taxonomy" id="3242702"/>
    <lineage>
        <taxon>Bacteria</taxon>
        <taxon>Pseudomonadati</taxon>
        <taxon>Planctomycetota</taxon>
        <taxon>Phycisphaerae</taxon>
        <taxon>Phycisphaerales</taxon>
        <taxon>Phycisphaeraceae</taxon>
        <taxon>Natronomicrosphaera</taxon>
    </lineage>
</organism>
<keyword evidence="1 6" id="KW-0645">Protease</keyword>
<dbReference type="Pfam" id="PF01435">
    <property type="entry name" value="Peptidase_M48"/>
    <property type="match status" value="1"/>
</dbReference>
<dbReference type="EC" id="3.4.24.-" evidence="9"/>
<dbReference type="CDD" id="cd07333">
    <property type="entry name" value="M48C_bepA_like"/>
    <property type="match status" value="1"/>
</dbReference>
<keyword evidence="10" id="KW-1185">Reference proteome</keyword>
<dbReference type="InterPro" id="IPR001915">
    <property type="entry name" value="Peptidase_M48"/>
</dbReference>
<evidence type="ECO:0000256" key="5">
    <source>
        <dbReference type="ARBA" id="ARBA00023049"/>
    </source>
</evidence>
<dbReference type="Proteomes" id="UP001575105">
    <property type="component" value="Unassembled WGS sequence"/>
</dbReference>
<comment type="cofactor">
    <cofactor evidence="6">
        <name>Zn(2+)</name>
        <dbReference type="ChEBI" id="CHEBI:29105"/>
    </cofactor>
    <text evidence="6">Binds 1 zinc ion per subunit.</text>
</comment>
<keyword evidence="7" id="KW-0732">Signal</keyword>
<dbReference type="RefSeq" id="WP_425346016.1">
    <property type="nucleotide sequence ID" value="NZ_JBGUBD010000007.1"/>
</dbReference>
<evidence type="ECO:0000256" key="4">
    <source>
        <dbReference type="ARBA" id="ARBA00022833"/>
    </source>
</evidence>
<evidence type="ECO:0000313" key="9">
    <source>
        <dbReference type="EMBL" id="MFA9479089.1"/>
    </source>
</evidence>
<evidence type="ECO:0000259" key="8">
    <source>
        <dbReference type="Pfam" id="PF01435"/>
    </source>
</evidence>
<feature type="signal peptide" evidence="7">
    <location>
        <begin position="1"/>
        <end position="27"/>
    </location>
</feature>
<evidence type="ECO:0000256" key="1">
    <source>
        <dbReference type="ARBA" id="ARBA00022670"/>
    </source>
</evidence>
<accession>A0ABV4U663</accession>
<evidence type="ECO:0000256" key="3">
    <source>
        <dbReference type="ARBA" id="ARBA00022801"/>
    </source>
</evidence>
<dbReference type="Gene3D" id="3.30.2010.10">
    <property type="entry name" value="Metalloproteases ('zincins'), catalytic domain"/>
    <property type="match status" value="1"/>
</dbReference>
<evidence type="ECO:0000256" key="6">
    <source>
        <dbReference type="RuleBase" id="RU003983"/>
    </source>
</evidence>
<dbReference type="GO" id="GO:0008237">
    <property type="term" value="F:metallopeptidase activity"/>
    <property type="evidence" value="ECO:0007669"/>
    <property type="project" value="UniProtKB-KW"/>
</dbReference>
<reference evidence="9 10" key="1">
    <citation type="submission" date="2024-08" db="EMBL/GenBank/DDBJ databases">
        <title>Whole-genome sequencing of halo(alkali)philic microorganisms from hypersaline lakes.</title>
        <authorList>
            <person name="Sorokin D.Y."/>
            <person name="Merkel A.Y."/>
            <person name="Messina E."/>
            <person name="Yakimov M."/>
        </authorList>
    </citation>
    <scope>NUCLEOTIDE SEQUENCE [LARGE SCALE GENOMIC DNA]</scope>
    <source>
        <strain evidence="9 10">AB-hyl4</strain>
    </source>
</reference>
<feature type="chain" id="PRO_5046515326" evidence="7">
    <location>
        <begin position="28"/>
        <end position="309"/>
    </location>
</feature>
<keyword evidence="5 6" id="KW-0482">Metalloprotease</keyword>
<dbReference type="PANTHER" id="PTHR22726:SF1">
    <property type="entry name" value="METALLOENDOPEPTIDASE OMA1, MITOCHONDRIAL"/>
    <property type="match status" value="1"/>
</dbReference>
<evidence type="ECO:0000256" key="2">
    <source>
        <dbReference type="ARBA" id="ARBA00022723"/>
    </source>
</evidence>
<keyword evidence="3 6" id="KW-0378">Hydrolase</keyword>
<keyword evidence="4 6" id="KW-0862">Zinc</keyword>
<name>A0ABV4U663_9BACT</name>
<sequence length="309" mass="33514">MKHTKITQWLAAMLLALSLMVTPGCQVNPATGQSQFNVLSEREEIEIGEQYSPEFLEEFGGPIPNERIQSYVREIGMEMAAISERPDLPWEFHTLDSGVINAFALPGGKVFISRGLMVEFENEAQLAAVIGHEIGHVTAQHIGQQMSRAAATQAGLGILGVAVAGTDWGPLLGVGAELGSGVYLLSFGREQENEADELGMRYMSRVGYNPAAALKVMEVLRAAGGGGGIEWLSTHPAPDTRVSRVQRVLDRDYPDHDDADEYRLGRDSYRENVLEELRKMPAPTHGASQQGSLGPIMRHAHAGCAACVH</sequence>
<feature type="domain" description="Peptidase M48" evidence="8">
    <location>
        <begin position="69"/>
        <end position="246"/>
    </location>
</feature>
<dbReference type="InterPro" id="IPR051156">
    <property type="entry name" value="Mito/Outer_Membr_Metalloprot"/>
</dbReference>
<dbReference type="EMBL" id="JBGUBD010000007">
    <property type="protein sequence ID" value="MFA9479089.1"/>
    <property type="molecule type" value="Genomic_DNA"/>
</dbReference>
<dbReference type="PANTHER" id="PTHR22726">
    <property type="entry name" value="METALLOENDOPEPTIDASE OMA1"/>
    <property type="match status" value="1"/>
</dbReference>
<evidence type="ECO:0000313" key="10">
    <source>
        <dbReference type="Proteomes" id="UP001575105"/>
    </source>
</evidence>
<proteinExistence type="inferred from homology"/>
<evidence type="ECO:0000256" key="7">
    <source>
        <dbReference type="SAM" id="SignalP"/>
    </source>
</evidence>
<comment type="caution">
    <text evidence="9">The sequence shown here is derived from an EMBL/GenBank/DDBJ whole genome shotgun (WGS) entry which is preliminary data.</text>
</comment>
<comment type="similarity">
    <text evidence="6">Belongs to the peptidase M48 family.</text>
</comment>
<gene>
    <name evidence="9" type="ORF">ACERK3_12425</name>
</gene>